<dbReference type="EC" id="1.14.19.17" evidence="3"/>
<protein>
    <recommendedName>
        <fullName evidence="3">sphingolipid 4-desaturase</fullName>
        <ecNumber evidence="3">1.14.19.17</ecNumber>
    </recommendedName>
</protein>
<dbReference type="Proteomes" id="UP001530293">
    <property type="component" value="Unassembled WGS sequence"/>
</dbReference>
<name>A0ABD3M887_9STRA</name>
<reference evidence="13 14" key="1">
    <citation type="submission" date="2024-10" db="EMBL/GenBank/DDBJ databases">
        <title>Updated reference genomes for cyclostephanoid diatoms.</title>
        <authorList>
            <person name="Roberts W.R."/>
            <person name="Alverson A.J."/>
        </authorList>
    </citation>
    <scope>NUCLEOTIDE SEQUENCE [LARGE SCALE GENOMIC DNA]</scope>
    <source>
        <strain evidence="13 14">AJA232-27</strain>
    </source>
</reference>
<evidence type="ECO:0000259" key="12">
    <source>
        <dbReference type="SMART" id="SM01269"/>
    </source>
</evidence>
<dbReference type="InterPro" id="IPR011388">
    <property type="entry name" value="DES1/DES2"/>
</dbReference>
<dbReference type="InterPro" id="IPR005804">
    <property type="entry name" value="FA_desaturase_dom"/>
</dbReference>
<feature type="region of interest" description="Disordered" evidence="10">
    <location>
        <begin position="1"/>
        <end position="35"/>
    </location>
</feature>
<dbReference type="PIRSF" id="PIRSF017228">
    <property type="entry name" value="Sphnglp_dlt4_des"/>
    <property type="match status" value="1"/>
</dbReference>
<proteinExistence type="inferred from homology"/>
<dbReference type="GO" id="GO:0042284">
    <property type="term" value="F:sphingolipid delta-4 desaturase activity"/>
    <property type="evidence" value="ECO:0007669"/>
    <property type="project" value="UniProtKB-UniRule"/>
</dbReference>
<keyword evidence="4 11" id="KW-0812">Transmembrane</keyword>
<dbReference type="AlphaFoldDB" id="A0ABD3M887"/>
<evidence type="ECO:0000256" key="7">
    <source>
        <dbReference type="ARBA" id="ARBA00023098"/>
    </source>
</evidence>
<evidence type="ECO:0000256" key="9">
    <source>
        <dbReference type="PIRNR" id="PIRNR017228"/>
    </source>
</evidence>
<evidence type="ECO:0000256" key="5">
    <source>
        <dbReference type="ARBA" id="ARBA00022989"/>
    </source>
</evidence>
<sequence length="367" mass="42477">MGKGGCISSSSMANSMPAKEGGNGNGSTMSALEKERQQKINAEPKFYWAHDEEPHRRRKQEILQKHPSIKKYMGIDTTTKFKVAFWVAFQLLSLHLLQGAPWYTWLFCCYTLSGSINHMMTLAMHELSHNLGAKFVTPNRFLAILANLPMGIPAAASFKRYHMEHHKFQGEHVVDVDIPTEFEGWFFHSTPRKILWCLLQPLFYSLRPLAVNPKQPTRWEFINILCIIVFDATIVYVWGIRELLYLVVGTLFGMGLHPVAGHFIAEHYVMNEGQETYSYYGPLNWLTFNVGYHNEHHDFSNISGKHLPTVRKIATEYYDTMPHYHSWVKVIWDYIFDTKISPYSRVKRVTMEDREIEDLRARGGLVS</sequence>
<organism evidence="13 14">
    <name type="scientific">Discostella pseudostelligera</name>
    <dbReference type="NCBI Taxonomy" id="259834"/>
    <lineage>
        <taxon>Eukaryota</taxon>
        <taxon>Sar</taxon>
        <taxon>Stramenopiles</taxon>
        <taxon>Ochrophyta</taxon>
        <taxon>Bacillariophyta</taxon>
        <taxon>Coscinodiscophyceae</taxon>
        <taxon>Thalassiosirophycidae</taxon>
        <taxon>Stephanodiscales</taxon>
        <taxon>Stephanodiscaceae</taxon>
        <taxon>Discostella</taxon>
    </lineage>
</organism>
<dbReference type="CDD" id="cd03508">
    <property type="entry name" value="Delta4-sphingolipid-FADS-like"/>
    <property type="match status" value="1"/>
</dbReference>
<evidence type="ECO:0000256" key="1">
    <source>
        <dbReference type="ARBA" id="ARBA00004141"/>
    </source>
</evidence>
<evidence type="ECO:0000256" key="4">
    <source>
        <dbReference type="ARBA" id="ARBA00022692"/>
    </source>
</evidence>
<accession>A0ABD3M887</accession>
<dbReference type="EMBL" id="JALLBG020000189">
    <property type="protein sequence ID" value="KAL3760300.1"/>
    <property type="molecule type" value="Genomic_DNA"/>
</dbReference>
<dbReference type="GO" id="GO:0016020">
    <property type="term" value="C:membrane"/>
    <property type="evidence" value="ECO:0007669"/>
    <property type="project" value="UniProtKB-SubCell"/>
</dbReference>
<evidence type="ECO:0000256" key="6">
    <source>
        <dbReference type="ARBA" id="ARBA00023002"/>
    </source>
</evidence>
<comment type="caution">
    <text evidence="13">The sequence shown here is derived from an EMBL/GenBank/DDBJ whole genome shotgun (WGS) entry which is preliminary data.</text>
</comment>
<feature type="transmembrane region" description="Helical" evidence="11">
    <location>
        <begin position="140"/>
        <end position="158"/>
    </location>
</feature>
<evidence type="ECO:0000313" key="13">
    <source>
        <dbReference type="EMBL" id="KAL3760300.1"/>
    </source>
</evidence>
<keyword evidence="6 9" id="KW-0560">Oxidoreductase</keyword>
<evidence type="ECO:0000313" key="14">
    <source>
        <dbReference type="Proteomes" id="UP001530293"/>
    </source>
</evidence>
<dbReference type="PANTHER" id="PTHR12879:SF8">
    <property type="entry name" value="SPHINGOLIPID DELTA(4)-DESATURASE DES1"/>
    <property type="match status" value="1"/>
</dbReference>
<keyword evidence="14" id="KW-1185">Reference proteome</keyword>
<feature type="transmembrane region" description="Helical" evidence="11">
    <location>
        <begin position="221"/>
        <end position="238"/>
    </location>
</feature>
<evidence type="ECO:0000256" key="10">
    <source>
        <dbReference type="SAM" id="MobiDB-lite"/>
    </source>
</evidence>
<evidence type="ECO:0000256" key="2">
    <source>
        <dbReference type="ARBA" id="ARBA00006146"/>
    </source>
</evidence>
<comment type="subcellular location">
    <subcellularLocation>
        <location evidence="1">Membrane</location>
        <topology evidence="1">Multi-pass membrane protein</topology>
    </subcellularLocation>
</comment>
<dbReference type="InterPro" id="IPR013866">
    <property type="entry name" value="Sphingolipid_d4-desaturase_N"/>
</dbReference>
<evidence type="ECO:0000256" key="8">
    <source>
        <dbReference type="ARBA" id="ARBA00023136"/>
    </source>
</evidence>
<keyword evidence="7 9" id="KW-0443">Lipid metabolism</keyword>
<gene>
    <name evidence="13" type="ORF">ACHAWU_006298</name>
</gene>
<dbReference type="GO" id="GO:0006629">
    <property type="term" value="P:lipid metabolic process"/>
    <property type="evidence" value="ECO:0007669"/>
    <property type="project" value="UniProtKB-KW"/>
</dbReference>
<dbReference type="SMART" id="SM01269">
    <property type="entry name" value="Lipid_DES"/>
    <property type="match status" value="1"/>
</dbReference>
<feature type="domain" description="Sphingolipid delta4-desaturase N-terminal" evidence="12">
    <location>
        <begin position="41"/>
        <end position="79"/>
    </location>
</feature>
<comment type="similarity">
    <text evidence="2 9">Belongs to the fatty acid desaturase type 1 family. DEGS subfamily.</text>
</comment>
<dbReference type="PANTHER" id="PTHR12879">
    <property type="entry name" value="SPHINGOLIPID DELTA 4 DESATURASE/C-4 HYDROXYLASE PROTEIN DES2"/>
    <property type="match status" value="1"/>
</dbReference>
<evidence type="ECO:0000256" key="3">
    <source>
        <dbReference type="ARBA" id="ARBA00012021"/>
    </source>
</evidence>
<feature type="transmembrane region" description="Helical" evidence="11">
    <location>
        <begin position="244"/>
        <end position="265"/>
    </location>
</feature>
<dbReference type="Pfam" id="PF00487">
    <property type="entry name" value="FA_desaturase"/>
    <property type="match status" value="1"/>
</dbReference>
<keyword evidence="5 11" id="KW-1133">Transmembrane helix</keyword>
<dbReference type="Pfam" id="PF08557">
    <property type="entry name" value="Lipid_DES"/>
    <property type="match status" value="1"/>
</dbReference>
<evidence type="ECO:0000256" key="11">
    <source>
        <dbReference type="SAM" id="Phobius"/>
    </source>
</evidence>
<keyword evidence="8 9" id="KW-0472">Membrane</keyword>